<dbReference type="InterPro" id="IPR002645">
    <property type="entry name" value="STAS_dom"/>
</dbReference>
<dbReference type="PROSITE" id="PS50801">
    <property type="entry name" value="STAS"/>
    <property type="match status" value="1"/>
</dbReference>
<dbReference type="PANTHER" id="PTHR33495">
    <property type="entry name" value="ANTI-SIGMA FACTOR ANTAGONIST TM_1081-RELATED-RELATED"/>
    <property type="match status" value="1"/>
</dbReference>
<dbReference type="SUPFAM" id="SSF52091">
    <property type="entry name" value="SpoIIaa-like"/>
    <property type="match status" value="1"/>
</dbReference>
<dbReference type="CDD" id="cd07043">
    <property type="entry name" value="STAS_anti-anti-sigma_factors"/>
    <property type="match status" value="1"/>
</dbReference>
<organism evidence="2 3">
    <name type="scientific">Cellvibrio zantedeschiae</name>
    <dbReference type="NCBI Taxonomy" id="1237077"/>
    <lineage>
        <taxon>Bacteria</taxon>
        <taxon>Pseudomonadati</taxon>
        <taxon>Pseudomonadota</taxon>
        <taxon>Gammaproteobacteria</taxon>
        <taxon>Cellvibrionales</taxon>
        <taxon>Cellvibrionaceae</taxon>
        <taxon>Cellvibrio</taxon>
    </lineage>
</organism>
<sequence length="101" mass="11304">MAITSTVSADGSQVTIYIQGRFDFSSHQDFRNAYEKLAKTPSRFRVDLQGTSYLDSSALGMLLLLRDHAGGERAEIEIVNCSQDVKKILLISNFEQLFSIQ</sequence>
<dbReference type="EMBL" id="BMYZ01000001">
    <property type="protein sequence ID" value="GGY68395.1"/>
    <property type="molecule type" value="Genomic_DNA"/>
</dbReference>
<protein>
    <submittedName>
        <fullName evidence="2">STAS domain-containing protein</fullName>
    </submittedName>
</protein>
<dbReference type="Proteomes" id="UP000619761">
    <property type="component" value="Unassembled WGS sequence"/>
</dbReference>
<reference evidence="3" key="1">
    <citation type="journal article" date="2019" name="Int. J. Syst. Evol. Microbiol.">
        <title>The Global Catalogue of Microorganisms (GCM) 10K type strain sequencing project: providing services to taxonomists for standard genome sequencing and annotation.</title>
        <authorList>
            <consortium name="The Broad Institute Genomics Platform"/>
            <consortium name="The Broad Institute Genome Sequencing Center for Infectious Disease"/>
            <person name="Wu L."/>
            <person name="Ma J."/>
        </authorList>
    </citation>
    <scope>NUCLEOTIDE SEQUENCE [LARGE SCALE GENOMIC DNA]</scope>
    <source>
        <strain evidence="3">KCTC 32239</strain>
    </source>
</reference>
<gene>
    <name evidence="2" type="ORF">GCM10011613_10770</name>
</gene>
<dbReference type="Gene3D" id="3.30.750.24">
    <property type="entry name" value="STAS domain"/>
    <property type="match status" value="1"/>
</dbReference>
<dbReference type="Pfam" id="PF13466">
    <property type="entry name" value="STAS_2"/>
    <property type="match status" value="1"/>
</dbReference>
<evidence type="ECO:0000313" key="3">
    <source>
        <dbReference type="Proteomes" id="UP000619761"/>
    </source>
</evidence>
<name>A0ABQ3AUR5_9GAMM</name>
<keyword evidence="3" id="KW-1185">Reference proteome</keyword>
<dbReference type="PANTHER" id="PTHR33495:SF15">
    <property type="entry name" value="STAS DOMAIN-CONTAINING PROTEIN"/>
    <property type="match status" value="1"/>
</dbReference>
<proteinExistence type="predicted"/>
<evidence type="ECO:0000313" key="2">
    <source>
        <dbReference type="EMBL" id="GGY68395.1"/>
    </source>
</evidence>
<evidence type="ECO:0000259" key="1">
    <source>
        <dbReference type="PROSITE" id="PS50801"/>
    </source>
</evidence>
<dbReference type="InterPro" id="IPR036513">
    <property type="entry name" value="STAS_dom_sf"/>
</dbReference>
<comment type="caution">
    <text evidence="2">The sequence shown here is derived from an EMBL/GenBank/DDBJ whole genome shotgun (WGS) entry which is preliminary data.</text>
</comment>
<dbReference type="InterPro" id="IPR058548">
    <property type="entry name" value="MlaB-like_STAS"/>
</dbReference>
<accession>A0ABQ3AUR5</accession>
<feature type="domain" description="STAS" evidence="1">
    <location>
        <begin position="3"/>
        <end position="101"/>
    </location>
</feature>
<dbReference type="RefSeq" id="WP_189416542.1">
    <property type="nucleotide sequence ID" value="NZ_BMYZ01000001.1"/>
</dbReference>